<dbReference type="PROSITE" id="PS51257">
    <property type="entry name" value="PROKAR_LIPOPROTEIN"/>
    <property type="match status" value="1"/>
</dbReference>
<gene>
    <name evidence="1" type="ORF">A6X21_07985</name>
</gene>
<protein>
    <submittedName>
        <fullName evidence="1">Uncharacterized protein</fullName>
    </submittedName>
</protein>
<name>A0A1C3E8R0_9PLAN</name>
<evidence type="ECO:0000313" key="1">
    <source>
        <dbReference type="EMBL" id="ODA29606.1"/>
    </source>
</evidence>
<dbReference type="Proteomes" id="UP000094828">
    <property type="component" value="Unassembled WGS sequence"/>
</dbReference>
<comment type="caution">
    <text evidence="1">The sequence shown here is derived from an EMBL/GenBank/DDBJ whole genome shotgun (WGS) entry which is preliminary data.</text>
</comment>
<keyword evidence="2" id="KW-1185">Reference proteome</keyword>
<evidence type="ECO:0000313" key="2">
    <source>
        <dbReference type="Proteomes" id="UP000094828"/>
    </source>
</evidence>
<organism evidence="1 2">
    <name type="scientific">Planctopirus hydrillae</name>
    <dbReference type="NCBI Taxonomy" id="1841610"/>
    <lineage>
        <taxon>Bacteria</taxon>
        <taxon>Pseudomonadati</taxon>
        <taxon>Planctomycetota</taxon>
        <taxon>Planctomycetia</taxon>
        <taxon>Planctomycetales</taxon>
        <taxon>Planctomycetaceae</taxon>
        <taxon>Planctopirus</taxon>
    </lineage>
</organism>
<sequence length="177" mass="19457">MDLSKSCAALAVLLTMICGCGQGEFNLESKPEGNQTDFHTEDIATMAYNQEQKMTDDLVVATLNRAIQSLATGDLKSARTAFTKRGWRFICNSDQPESLDETSLADRFMKSSFRTAGATTPEFTINLKHRSEIGIAILEIDYTYKVSDYAVMLCVGGGRWLIDSISSAEVAFDSDLL</sequence>
<dbReference type="AlphaFoldDB" id="A0A1C3E8R0"/>
<reference evidence="1 2" key="1">
    <citation type="submission" date="2016-05" db="EMBL/GenBank/DDBJ databases">
        <title>Genomic and physiological characterization of Planctopirus sp. isolated from fresh water lake.</title>
        <authorList>
            <person name="Subhash Y."/>
            <person name="Ramana C."/>
        </authorList>
    </citation>
    <scope>NUCLEOTIDE SEQUENCE [LARGE SCALE GENOMIC DNA]</scope>
    <source>
        <strain evidence="1 2">JC280</strain>
    </source>
</reference>
<dbReference type="RefSeq" id="WP_068849445.1">
    <property type="nucleotide sequence ID" value="NZ_LYDR01000127.1"/>
</dbReference>
<accession>A0A1C3E8R0</accession>
<dbReference type="EMBL" id="LYDR01000127">
    <property type="protein sequence ID" value="ODA29606.1"/>
    <property type="molecule type" value="Genomic_DNA"/>
</dbReference>
<proteinExistence type="predicted"/>